<keyword evidence="2" id="KW-1185">Reference proteome</keyword>
<dbReference type="InterPro" id="IPR015925">
    <property type="entry name" value="Ryanodine_IP3_receptor"/>
</dbReference>
<dbReference type="EMBL" id="CAAALY010034656">
    <property type="protein sequence ID" value="VEL17884.1"/>
    <property type="molecule type" value="Genomic_DNA"/>
</dbReference>
<dbReference type="GO" id="GO:0005790">
    <property type="term" value="C:smooth endoplasmic reticulum"/>
    <property type="evidence" value="ECO:0007669"/>
    <property type="project" value="TreeGrafter"/>
</dbReference>
<dbReference type="AlphaFoldDB" id="A0A448WQV7"/>
<sequence length="113" mass="12464">MVTEDGVEEWVDKSGMPPGLLPEHKASVVLFLERVYGISDAEVFTRLLENGFLPDMRATTLLDSVNTPFSSFFGVCCWTSLVEQKGYFSLACNMIISNGILLSKFGSAYNKGK</sequence>
<dbReference type="GO" id="GO:0006941">
    <property type="term" value="P:striated muscle contraction"/>
    <property type="evidence" value="ECO:0007669"/>
    <property type="project" value="TreeGrafter"/>
</dbReference>
<protein>
    <submittedName>
        <fullName evidence="1">Uncharacterized protein</fullName>
    </submittedName>
</protein>
<organism evidence="1 2">
    <name type="scientific">Protopolystoma xenopodis</name>
    <dbReference type="NCBI Taxonomy" id="117903"/>
    <lineage>
        <taxon>Eukaryota</taxon>
        <taxon>Metazoa</taxon>
        <taxon>Spiralia</taxon>
        <taxon>Lophotrochozoa</taxon>
        <taxon>Platyhelminthes</taxon>
        <taxon>Monogenea</taxon>
        <taxon>Polyopisthocotylea</taxon>
        <taxon>Polystomatidea</taxon>
        <taxon>Polystomatidae</taxon>
        <taxon>Protopolystoma</taxon>
    </lineage>
</organism>
<evidence type="ECO:0000313" key="1">
    <source>
        <dbReference type="EMBL" id="VEL17884.1"/>
    </source>
</evidence>
<dbReference type="GO" id="GO:0034704">
    <property type="term" value="C:calcium channel complex"/>
    <property type="evidence" value="ECO:0007669"/>
    <property type="project" value="TreeGrafter"/>
</dbReference>
<reference evidence="1" key="1">
    <citation type="submission" date="2018-11" db="EMBL/GenBank/DDBJ databases">
        <authorList>
            <consortium name="Pathogen Informatics"/>
        </authorList>
    </citation>
    <scope>NUCLEOTIDE SEQUENCE</scope>
</reference>
<dbReference type="GO" id="GO:0030018">
    <property type="term" value="C:Z disc"/>
    <property type="evidence" value="ECO:0007669"/>
    <property type="project" value="TreeGrafter"/>
</dbReference>
<dbReference type="GO" id="GO:0033017">
    <property type="term" value="C:sarcoplasmic reticulum membrane"/>
    <property type="evidence" value="ECO:0007669"/>
    <property type="project" value="TreeGrafter"/>
</dbReference>
<evidence type="ECO:0000313" key="2">
    <source>
        <dbReference type="Proteomes" id="UP000784294"/>
    </source>
</evidence>
<dbReference type="GO" id="GO:0042383">
    <property type="term" value="C:sarcolemma"/>
    <property type="evidence" value="ECO:0007669"/>
    <property type="project" value="TreeGrafter"/>
</dbReference>
<dbReference type="GO" id="GO:0005219">
    <property type="term" value="F:ryanodine-sensitive calcium-release channel activity"/>
    <property type="evidence" value="ECO:0007669"/>
    <property type="project" value="TreeGrafter"/>
</dbReference>
<dbReference type="Proteomes" id="UP000784294">
    <property type="component" value="Unassembled WGS sequence"/>
</dbReference>
<gene>
    <name evidence="1" type="ORF">PXEA_LOCUS11324</name>
</gene>
<name>A0A448WQV7_9PLAT</name>
<dbReference type="PANTHER" id="PTHR46399">
    <property type="entry name" value="B30.2/SPRY DOMAIN-CONTAINING PROTEIN"/>
    <property type="match status" value="1"/>
</dbReference>
<dbReference type="OrthoDB" id="300855at2759"/>
<comment type="caution">
    <text evidence="1">The sequence shown here is derived from an EMBL/GenBank/DDBJ whole genome shotgun (WGS) entry which is preliminary data.</text>
</comment>
<dbReference type="PANTHER" id="PTHR46399:SF8">
    <property type="entry name" value="B30.2_SPRY DOMAIN-CONTAINING PROTEIN"/>
    <property type="match status" value="1"/>
</dbReference>
<proteinExistence type="predicted"/>
<accession>A0A448WQV7</accession>
<dbReference type="GO" id="GO:0014808">
    <property type="term" value="P:release of sequestered calcium ion into cytosol by sarcoplasmic reticulum"/>
    <property type="evidence" value="ECO:0007669"/>
    <property type="project" value="TreeGrafter"/>
</dbReference>